<dbReference type="GO" id="GO:0005730">
    <property type="term" value="C:nucleolus"/>
    <property type="evidence" value="ECO:0007669"/>
    <property type="project" value="TreeGrafter"/>
</dbReference>
<keyword evidence="2" id="KW-0175">Coiled coil</keyword>
<feature type="compositionally biased region" description="Basic residues" evidence="3">
    <location>
        <begin position="542"/>
        <end position="556"/>
    </location>
</feature>
<dbReference type="Proteomes" id="UP000664169">
    <property type="component" value="Unassembled WGS sequence"/>
</dbReference>
<evidence type="ECO:0000256" key="3">
    <source>
        <dbReference type="SAM" id="MobiDB-lite"/>
    </source>
</evidence>
<dbReference type="Pfam" id="PF12936">
    <property type="entry name" value="Kri1_C"/>
    <property type="match status" value="1"/>
</dbReference>
<sequence length="617" mass="70616">MSLAASLGSINESLDTGGRPTKRLKLLSDEEGSDSEASNTSGGVKLNKDDSTFSINKEYARRFEHNSKRAELQRLEEKYGEDGDGETDDEDSTSASEDDDGALASGVLEADFHATLQAIKSKDPRIYKQEEKFYMSDNEDQARDKQRKTEKPMFLSDYHRQNLLNNHATTEEEDTLPSYQEQQNALKESLVKEMHAIDQDDAESESGDEGMFKVRHRPTSPVQKQVLQSEDVDKADQDPEGFLSKFLQSRAWVAKDSTGAHIFESDDEEEDRKAEEFEEAYNLRFENPNGINEKLISHARDTAAKYSVRDETKSRRQRAREAERAKKEGLKSERTQEKAQLKRLRLEEMERKLEKIKEAAGKSNAKLELEDWSEFLAEDWDDDKWEQQMTSRFDEKYYEQPDADLTDEELARRKTSKPKWEDDIDIGDIIPDFEEDNAEISLSEDEEVILNTKRSKAAIEERKKEARKNKRKLGQLAEEKVNLELMMQSADRKGNSKFRYRDTSPVSWGLSSRDILMASDSQLNEFAGLKKLASFREAEKRKKDKKKLGKKARLRQWRKEAFGNADGPQKTIQDLMKEVQQDEAGVAVPELQPLPTGTANGTGKRKRSGKNKKVPVA</sequence>
<dbReference type="EMBL" id="CAJPDQ010000013">
    <property type="protein sequence ID" value="CAF9918245.1"/>
    <property type="molecule type" value="Genomic_DNA"/>
</dbReference>
<feature type="compositionally biased region" description="Acidic residues" evidence="3">
    <location>
        <begin position="199"/>
        <end position="208"/>
    </location>
</feature>
<gene>
    <name evidence="5" type="ORF">GOMPHAMPRED_001462</name>
</gene>
<proteinExistence type="inferred from homology"/>
<organism evidence="5 6">
    <name type="scientific">Gomphillus americanus</name>
    <dbReference type="NCBI Taxonomy" id="1940652"/>
    <lineage>
        <taxon>Eukaryota</taxon>
        <taxon>Fungi</taxon>
        <taxon>Dikarya</taxon>
        <taxon>Ascomycota</taxon>
        <taxon>Pezizomycotina</taxon>
        <taxon>Lecanoromycetes</taxon>
        <taxon>OSLEUM clade</taxon>
        <taxon>Ostropomycetidae</taxon>
        <taxon>Ostropales</taxon>
        <taxon>Graphidaceae</taxon>
        <taxon>Gomphilloideae</taxon>
        <taxon>Gomphillus</taxon>
    </lineage>
</organism>
<feature type="compositionally biased region" description="Basic and acidic residues" evidence="3">
    <location>
        <begin position="58"/>
        <end position="81"/>
    </location>
</feature>
<feature type="compositionally biased region" description="Basic and acidic residues" evidence="3">
    <location>
        <begin position="132"/>
        <end position="151"/>
    </location>
</feature>
<name>A0A8H3IJY1_9LECA</name>
<keyword evidence="6" id="KW-1185">Reference proteome</keyword>
<feature type="region of interest" description="Disordered" evidence="3">
    <location>
        <begin position="306"/>
        <end position="339"/>
    </location>
</feature>
<dbReference type="GO" id="GO:0030686">
    <property type="term" value="C:90S preribosome"/>
    <property type="evidence" value="ECO:0007669"/>
    <property type="project" value="TreeGrafter"/>
</dbReference>
<evidence type="ECO:0000259" key="4">
    <source>
        <dbReference type="Pfam" id="PF12936"/>
    </source>
</evidence>
<feature type="compositionally biased region" description="Basic residues" evidence="3">
    <location>
        <begin position="603"/>
        <end position="617"/>
    </location>
</feature>
<reference evidence="5" key="1">
    <citation type="submission" date="2021-03" db="EMBL/GenBank/DDBJ databases">
        <authorList>
            <person name="Tagirdzhanova G."/>
        </authorList>
    </citation>
    <scope>NUCLEOTIDE SEQUENCE</scope>
</reference>
<dbReference type="AlphaFoldDB" id="A0A8H3IJY1"/>
<dbReference type="Pfam" id="PF05178">
    <property type="entry name" value="Kri1"/>
    <property type="match status" value="1"/>
</dbReference>
<comment type="similarity">
    <text evidence="1">Belongs to the KRI1 family.</text>
</comment>
<feature type="compositionally biased region" description="Acidic residues" evidence="3">
    <location>
        <begin position="82"/>
        <end position="101"/>
    </location>
</feature>
<protein>
    <recommendedName>
        <fullName evidence="4">Kri1-like C-terminal domain-containing protein</fullName>
    </recommendedName>
</protein>
<feature type="region of interest" description="Disordered" evidence="3">
    <location>
        <begin position="1"/>
        <end position="106"/>
    </location>
</feature>
<dbReference type="InterPro" id="IPR018034">
    <property type="entry name" value="Kri1"/>
</dbReference>
<evidence type="ECO:0000256" key="2">
    <source>
        <dbReference type="SAM" id="Coils"/>
    </source>
</evidence>
<dbReference type="OrthoDB" id="10252032at2759"/>
<evidence type="ECO:0000313" key="6">
    <source>
        <dbReference type="Proteomes" id="UP000664169"/>
    </source>
</evidence>
<feature type="region of interest" description="Disordered" evidence="3">
    <location>
        <begin position="132"/>
        <end position="159"/>
    </location>
</feature>
<evidence type="ECO:0000256" key="1">
    <source>
        <dbReference type="ARBA" id="ARBA00007473"/>
    </source>
</evidence>
<dbReference type="InterPro" id="IPR024626">
    <property type="entry name" value="Kri1-like_C"/>
</dbReference>
<dbReference type="GO" id="GO:0000447">
    <property type="term" value="P:endonucleolytic cleavage in ITS1 to separate SSU-rRNA from 5.8S rRNA and LSU-rRNA from tricistronic rRNA transcript (SSU-rRNA, 5.8S rRNA, LSU-rRNA)"/>
    <property type="evidence" value="ECO:0007669"/>
    <property type="project" value="TreeGrafter"/>
</dbReference>
<accession>A0A8H3IJY1</accession>
<dbReference type="PANTHER" id="PTHR14490:SF5">
    <property type="entry name" value="PROTEIN KRI1 HOMOLOG"/>
    <property type="match status" value="1"/>
</dbReference>
<comment type="caution">
    <text evidence="5">The sequence shown here is derived from an EMBL/GenBank/DDBJ whole genome shotgun (WGS) entry which is preliminary data.</text>
</comment>
<evidence type="ECO:0000313" key="5">
    <source>
        <dbReference type="EMBL" id="CAF9918245.1"/>
    </source>
</evidence>
<feature type="region of interest" description="Disordered" evidence="3">
    <location>
        <begin position="195"/>
        <end position="237"/>
    </location>
</feature>
<feature type="coiled-coil region" evidence="2">
    <location>
        <begin position="449"/>
        <end position="493"/>
    </location>
</feature>
<feature type="domain" description="Kri1-like C-terminal" evidence="4">
    <location>
        <begin position="473"/>
        <end position="560"/>
    </location>
</feature>
<dbReference type="PANTHER" id="PTHR14490">
    <property type="entry name" value="ZINC FINGER, ZZ TYPE"/>
    <property type="match status" value="1"/>
</dbReference>
<feature type="region of interest" description="Disordered" evidence="3">
    <location>
        <begin position="537"/>
        <end position="617"/>
    </location>
</feature>